<proteinExistence type="predicted"/>
<dbReference type="EMBL" id="FNKP01000004">
    <property type="protein sequence ID" value="SDR55070.1"/>
    <property type="molecule type" value="Genomic_DNA"/>
</dbReference>
<name>A0A1H1JZ62_9BURK</name>
<accession>A0A1H1JZ62</accession>
<dbReference type="Proteomes" id="UP000183487">
    <property type="component" value="Unassembled WGS sequence"/>
</dbReference>
<gene>
    <name evidence="1" type="ORF">SAMN05443245_7584</name>
</gene>
<reference evidence="2" key="1">
    <citation type="submission" date="2016-10" db="EMBL/GenBank/DDBJ databases">
        <authorList>
            <person name="Varghese N."/>
        </authorList>
    </citation>
    <scope>NUCLEOTIDE SEQUENCE [LARGE SCALE GENOMIC DNA]</scope>
    <source>
        <strain evidence="2">GAS106B</strain>
    </source>
</reference>
<evidence type="ECO:0000313" key="2">
    <source>
        <dbReference type="Proteomes" id="UP000183487"/>
    </source>
</evidence>
<sequence length="64" mass="7298">MRSLRTRRLANRYYGNPTNRHFVDNQACADERLVLAVSVLCDGHISTRTGQSIVEYPLLTEFAT</sequence>
<evidence type="ECO:0000313" key="1">
    <source>
        <dbReference type="EMBL" id="SDR55070.1"/>
    </source>
</evidence>
<protein>
    <submittedName>
        <fullName evidence="1">Uncharacterized protein</fullName>
    </submittedName>
</protein>
<organism evidence="1 2">
    <name type="scientific">Paraburkholderia fungorum</name>
    <dbReference type="NCBI Taxonomy" id="134537"/>
    <lineage>
        <taxon>Bacteria</taxon>
        <taxon>Pseudomonadati</taxon>
        <taxon>Pseudomonadota</taxon>
        <taxon>Betaproteobacteria</taxon>
        <taxon>Burkholderiales</taxon>
        <taxon>Burkholderiaceae</taxon>
        <taxon>Paraburkholderia</taxon>
    </lineage>
</organism>
<keyword evidence="2" id="KW-1185">Reference proteome</keyword>
<dbReference type="AlphaFoldDB" id="A0A1H1JZ62"/>